<organism evidence="2">
    <name type="scientific">marine sediment metagenome</name>
    <dbReference type="NCBI Taxonomy" id="412755"/>
    <lineage>
        <taxon>unclassified sequences</taxon>
        <taxon>metagenomes</taxon>
        <taxon>ecological metagenomes</taxon>
    </lineage>
</organism>
<reference evidence="2" key="1">
    <citation type="journal article" date="2014" name="Front. Microbiol.">
        <title>High frequency of phylogenetically diverse reductive dehalogenase-homologous genes in deep subseafloor sedimentary metagenomes.</title>
        <authorList>
            <person name="Kawai M."/>
            <person name="Futagami T."/>
            <person name="Toyoda A."/>
            <person name="Takaki Y."/>
            <person name="Nishi S."/>
            <person name="Hori S."/>
            <person name="Arai W."/>
            <person name="Tsubouchi T."/>
            <person name="Morono Y."/>
            <person name="Uchiyama I."/>
            <person name="Ito T."/>
            <person name="Fujiyama A."/>
            <person name="Inagaki F."/>
            <person name="Takami H."/>
        </authorList>
    </citation>
    <scope>NUCLEOTIDE SEQUENCE</scope>
    <source>
        <strain evidence="2">Expedition CK06-06</strain>
    </source>
</reference>
<feature type="transmembrane region" description="Helical" evidence="1">
    <location>
        <begin position="39"/>
        <end position="55"/>
    </location>
</feature>
<proteinExistence type="predicted"/>
<gene>
    <name evidence="2" type="ORF">S01H4_66897</name>
</gene>
<sequence>QKLLKTNKKTNVPTLALIITSGIAVFFTILAIMFSNVGFTANITTFIYFFGLAFVN</sequence>
<keyword evidence="1" id="KW-1133">Transmembrane helix</keyword>
<evidence type="ECO:0008006" key="3">
    <source>
        <dbReference type="Google" id="ProtNLM"/>
    </source>
</evidence>
<evidence type="ECO:0000313" key="2">
    <source>
        <dbReference type="EMBL" id="GAH28203.1"/>
    </source>
</evidence>
<dbReference type="EMBL" id="BART01041696">
    <property type="protein sequence ID" value="GAH28203.1"/>
    <property type="molecule type" value="Genomic_DNA"/>
</dbReference>
<keyword evidence="1" id="KW-0812">Transmembrane</keyword>
<evidence type="ECO:0000256" key="1">
    <source>
        <dbReference type="SAM" id="Phobius"/>
    </source>
</evidence>
<feature type="transmembrane region" description="Helical" evidence="1">
    <location>
        <begin position="12"/>
        <end position="33"/>
    </location>
</feature>
<comment type="caution">
    <text evidence="2">The sequence shown here is derived from an EMBL/GenBank/DDBJ whole genome shotgun (WGS) entry which is preliminary data.</text>
</comment>
<name>X1G599_9ZZZZ</name>
<feature type="non-terminal residue" evidence="2">
    <location>
        <position position="56"/>
    </location>
</feature>
<dbReference type="AlphaFoldDB" id="X1G599"/>
<feature type="non-terminal residue" evidence="2">
    <location>
        <position position="1"/>
    </location>
</feature>
<accession>X1G599</accession>
<protein>
    <recommendedName>
        <fullName evidence="3">Amino acid permease/ SLC12A domain-containing protein</fullName>
    </recommendedName>
</protein>
<keyword evidence="1" id="KW-0472">Membrane</keyword>